<gene>
    <name evidence="1" type="ORF">Gohar_026655</name>
</gene>
<organism evidence="1 2">
    <name type="scientific">Gossypium harknessii</name>
    <dbReference type="NCBI Taxonomy" id="34285"/>
    <lineage>
        <taxon>Eukaryota</taxon>
        <taxon>Viridiplantae</taxon>
        <taxon>Streptophyta</taxon>
        <taxon>Embryophyta</taxon>
        <taxon>Tracheophyta</taxon>
        <taxon>Spermatophyta</taxon>
        <taxon>Magnoliopsida</taxon>
        <taxon>eudicotyledons</taxon>
        <taxon>Gunneridae</taxon>
        <taxon>Pentapetalae</taxon>
        <taxon>rosids</taxon>
        <taxon>malvids</taxon>
        <taxon>Malvales</taxon>
        <taxon>Malvaceae</taxon>
        <taxon>Malvoideae</taxon>
        <taxon>Gossypium</taxon>
    </lineage>
</organism>
<dbReference type="AlphaFoldDB" id="A0A7J9HUZ9"/>
<name>A0A7J9HUZ9_9ROSI</name>
<accession>A0A7J9HUZ9</accession>
<dbReference type="EMBL" id="JABFAD010000011">
    <property type="protein sequence ID" value="MBA0812715.1"/>
    <property type="molecule type" value="Genomic_DNA"/>
</dbReference>
<sequence length="43" mass="5026">MSRRPQKNRRMAKDEPKNLKLGHLSRKGLLITCTQCDQHGHNK</sequence>
<evidence type="ECO:0000313" key="1">
    <source>
        <dbReference type="EMBL" id="MBA0812715.1"/>
    </source>
</evidence>
<proteinExistence type="predicted"/>
<reference evidence="1 2" key="1">
    <citation type="journal article" date="2019" name="Genome Biol. Evol.">
        <title>Insights into the evolution of the New World diploid cottons (Gossypium, subgenus Houzingenia) based on genome sequencing.</title>
        <authorList>
            <person name="Grover C.E."/>
            <person name="Arick M.A. 2nd"/>
            <person name="Thrash A."/>
            <person name="Conover J.L."/>
            <person name="Sanders W.S."/>
            <person name="Peterson D.G."/>
            <person name="Frelichowski J.E."/>
            <person name="Scheffler J.A."/>
            <person name="Scheffler B.E."/>
            <person name="Wendel J.F."/>
        </authorList>
    </citation>
    <scope>NUCLEOTIDE SEQUENCE [LARGE SCALE GENOMIC DNA]</scope>
    <source>
        <strain evidence="1">0</strain>
        <tissue evidence="1">Leaf</tissue>
    </source>
</reference>
<keyword evidence="2" id="KW-1185">Reference proteome</keyword>
<comment type="caution">
    <text evidence="1">The sequence shown here is derived from an EMBL/GenBank/DDBJ whole genome shotgun (WGS) entry which is preliminary data.</text>
</comment>
<dbReference type="Proteomes" id="UP000593560">
    <property type="component" value="Unassembled WGS sequence"/>
</dbReference>
<protein>
    <submittedName>
        <fullName evidence="1">Uncharacterized protein</fullName>
    </submittedName>
</protein>
<evidence type="ECO:0000313" key="2">
    <source>
        <dbReference type="Proteomes" id="UP000593560"/>
    </source>
</evidence>
<dbReference type="OrthoDB" id="1001883at2759"/>